<evidence type="ECO:0000313" key="2">
    <source>
        <dbReference type="Proteomes" id="UP000035369"/>
    </source>
</evidence>
<dbReference type="Proteomes" id="UP000035369">
    <property type="component" value="Unassembled WGS sequence"/>
</dbReference>
<gene>
    <name evidence="1" type="ORF">XP315_15420</name>
</gene>
<name>A0ABR5EPU6_XANPE</name>
<reference evidence="1 2" key="1">
    <citation type="submission" date="2015-02" db="EMBL/GenBank/DDBJ databases">
        <title>Whole genome sequencing of multiple isolates of three species of pepper and tomato-infecting xanthomonads reveals genetic diversity in field strains and pinpoints effectors responsible for host specificity.</title>
        <authorList>
            <person name="Schwartz A."/>
            <person name="Dahlbeck D."/>
            <person name="Staskawicz B."/>
            <person name="Bart R."/>
            <person name="Potnis N."/>
            <person name="Minsavage G."/>
            <person name="Timilsina S."/>
            <person name="Goss E."/>
            <person name="Jones J."/>
            <person name="Vallad G."/>
            <person name="Barak J."/>
            <person name="Miller S."/>
            <person name="Ritchie D."/>
            <person name="Martins J.Jr."/>
            <person name="Patane J.S."/>
            <person name="Setubal J.C."/>
        </authorList>
    </citation>
    <scope>NUCLEOTIDE SEQUENCE [LARGE SCALE GENOMIC DNA]</scope>
    <source>
        <strain evidence="1 2">Xp3-15</strain>
    </source>
</reference>
<evidence type="ECO:0000313" key="1">
    <source>
        <dbReference type="EMBL" id="KLC03944.1"/>
    </source>
</evidence>
<organism evidence="1 2">
    <name type="scientific">Xanthomonas perforans</name>
    <dbReference type="NCBI Taxonomy" id="442694"/>
    <lineage>
        <taxon>Bacteria</taxon>
        <taxon>Pseudomonadati</taxon>
        <taxon>Pseudomonadota</taxon>
        <taxon>Gammaproteobacteria</taxon>
        <taxon>Lysobacterales</taxon>
        <taxon>Lysobacteraceae</taxon>
        <taxon>Xanthomonas</taxon>
    </lineage>
</organism>
<keyword evidence="2" id="KW-1185">Reference proteome</keyword>
<proteinExistence type="predicted"/>
<dbReference type="PROSITE" id="PS51257">
    <property type="entry name" value="PROKAR_LIPOPROTEIN"/>
    <property type="match status" value="1"/>
</dbReference>
<sequence length="72" mass="7825">MDCNTKHGRIDWWATGQWHATASGCSKISIACLRLRSCDSVPRGRVAAWLAALSAWRIQAPARTTAGVTAWA</sequence>
<accession>A0ABR5EPU6</accession>
<protein>
    <submittedName>
        <fullName evidence="1">Uncharacterized protein</fullName>
    </submittedName>
</protein>
<dbReference type="EMBL" id="JZUY01000044">
    <property type="protein sequence ID" value="KLC03944.1"/>
    <property type="molecule type" value="Genomic_DNA"/>
</dbReference>
<comment type="caution">
    <text evidence="1">The sequence shown here is derived from an EMBL/GenBank/DDBJ whole genome shotgun (WGS) entry which is preliminary data.</text>
</comment>